<proteinExistence type="predicted"/>
<feature type="domain" description="FAD dependent oxidoreductase" evidence="2">
    <location>
        <begin position="21"/>
        <end position="346"/>
    </location>
</feature>
<dbReference type="SUPFAM" id="SSF51905">
    <property type="entry name" value="FAD/NAD(P)-binding domain"/>
    <property type="match status" value="1"/>
</dbReference>
<dbReference type="Gene3D" id="3.50.50.60">
    <property type="entry name" value="FAD/NAD(P)-binding domain"/>
    <property type="match status" value="1"/>
</dbReference>
<evidence type="ECO:0000256" key="1">
    <source>
        <dbReference type="ARBA" id="ARBA00023002"/>
    </source>
</evidence>
<dbReference type="EMBL" id="QVQT01000001">
    <property type="protein sequence ID" value="RFU18745.1"/>
    <property type="molecule type" value="Genomic_DNA"/>
</dbReference>
<protein>
    <submittedName>
        <fullName evidence="3">FAD-dependent oxidoreductase</fullName>
    </submittedName>
</protein>
<dbReference type="Proteomes" id="UP000264702">
    <property type="component" value="Unassembled WGS sequence"/>
</dbReference>
<sequence length="375" mass="39099">MWQTLRIEIVIQRNETATRADVVIAGAGIIGLATALALADAGLHVVVFERGTAMSESSWAAAGMLAGCDPENPAALRELSLLSLALYPEFLARIEELSGETIPLRTRQTLQGTDHLPFDLRALKAAEAEALAPGLRTGGQSFTLLDEHSLDPRDLGQALPAAARAAGVELHEGVAVNAVHSGGDGVVVETTAGPLTARHFVNAAGAWAGSPGTSAGASLPVAPRKGQMLAVELPGEVQLRCVLRTPELYIVPRGGGRYVIGATVEDLGFDKQVFPAQIDALLASAATLWTPLRGARIVETWAGLRPGTADGLPVIDRVAPGILVAAGHFRNGILLAPATARAVRELIGGRRPAVELSAFRANRFDGMKDAETGQA</sequence>
<evidence type="ECO:0000313" key="4">
    <source>
        <dbReference type="Proteomes" id="UP000264702"/>
    </source>
</evidence>
<organism evidence="3 4">
    <name type="scientific">Paracidobacterium acidisoli</name>
    <dbReference type="NCBI Taxonomy" id="2303751"/>
    <lineage>
        <taxon>Bacteria</taxon>
        <taxon>Pseudomonadati</taxon>
        <taxon>Acidobacteriota</taxon>
        <taxon>Terriglobia</taxon>
        <taxon>Terriglobales</taxon>
        <taxon>Acidobacteriaceae</taxon>
        <taxon>Paracidobacterium</taxon>
    </lineage>
</organism>
<dbReference type="GO" id="GO:0005737">
    <property type="term" value="C:cytoplasm"/>
    <property type="evidence" value="ECO:0007669"/>
    <property type="project" value="TreeGrafter"/>
</dbReference>
<accession>A0A372IV17</accession>
<dbReference type="InterPro" id="IPR036188">
    <property type="entry name" value="FAD/NAD-bd_sf"/>
</dbReference>
<keyword evidence="4" id="KW-1185">Reference proteome</keyword>
<keyword evidence="1" id="KW-0560">Oxidoreductase</keyword>
<dbReference type="InterPro" id="IPR006076">
    <property type="entry name" value="FAD-dep_OxRdtase"/>
</dbReference>
<dbReference type="PANTHER" id="PTHR13847:SF289">
    <property type="entry name" value="GLYCINE OXIDASE"/>
    <property type="match status" value="1"/>
</dbReference>
<dbReference type="Pfam" id="PF01266">
    <property type="entry name" value="DAO"/>
    <property type="match status" value="1"/>
</dbReference>
<dbReference type="SUPFAM" id="SSF54373">
    <property type="entry name" value="FAD-linked reductases, C-terminal domain"/>
    <property type="match status" value="1"/>
</dbReference>
<reference evidence="3 4" key="1">
    <citation type="submission" date="2018-08" db="EMBL/GenBank/DDBJ databases">
        <title>Acidipila sp. 4G-K13, an acidobacterium isolated from forest soil.</title>
        <authorList>
            <person name="Gao Z.-H."/>
            <person name="Qiu L.-H."/>
        </authorList>
    </citation>
    <scope>NUCLEOTIDE SEQUENCE [LARGE SCALE GENOMIC DNA]</scope>
    <source>
        <strain evidence="3 4">4G-K13</strain>
    </source>
</reference>
<dbReference type="OrthoDB" id="9794226at2"/>
<dbReference type="Gene3D" id="3.30.9.10">
    <property type="entry name" value="D-Amino Acid Oxidase, subunit A, domain 2"/>
    <property type="match status" value="1"/>
</dbReference>
<dbReference type="GO" id="GO:0016491">
    <property type="term" value="F:oxidoreductase activity"/>
    <property type="evidence" value="ECO:0007669"/>
    <property type="project" value="UniProtKB-KW"/>
</dbReference>
<evidence type="ECO:0000259" key="2">
    <source>
        <dbReference type="Pfam" id="PF01266"/>
    </source>
</evidence>
<dbReference type="PANTHER" id="PTHR13847">
    <property type="entry name" value="SARCOSINE DEHYDROGENASE-RELATED"/>
    <property type="match status" value="1"/>
</dbReference>
<gene>
    <name evidence="3" type="ORF">D0Y96_03395</name>
</gene>
<evidence type="ECO:0000313" key="3">
    <source>
        <dbReference type="EMBL" id="RFU18745.1"/>
    </source>
</evidence>
<comment type="caution">
    <text evidence="3">The sequence shown here is derived from an EMBL/GenBank/DDBJ whole genome shotgun (WGS) entry which is preliminary data.</text>
</comment>
<name>A0A372IV17_9BACT</name>
<dbReference type="AlphaFoldDB" id="A0A372IV17"/>